<name>A0A8X6IU23_9ARAC</name>
<reference evidence="2" key="1">
    <citation type="submission" date="2020-08" db="EMBL/GenBank/DDBJ databases">
        <title>Multicomponent nature underlies the extraordinary mechanical properties of spider dragline silk.</title>
        <authorList>
            <person name="Kono N."/>
            <person name="Nakamura H."/>
            <person name="Mori M."/>
            <person name="Yoshida Y."/>
            <person name="Ohtoshi R."/>
            <person name="Malay A.D."/>
            <person name="Moran D.A.P."/>
            <person name="Tomita M."/>
            <person name="Numata K."/>
            <person name="Arakawa K."/>
        </authorList>
    </citation>
    <scope>NUCLEOTIDE SEQUENCE</scope>
</reference>
<gene>
    <name evidence="2" type="ORF">TNIN_335221</name>
</gene>
<comment type="caution">
    <text evidence="2">The sequence shown here is derived from an EMBL/GenBank/DDBJ whole genome shotgun (WGS) entry which is preliminary data.</text>
</comment>
<evidence type="ECO:0000256" key="1">
    <source>
        <dbReference type="SAM" id="MobiDB-lite"/>
    </source>
</evidence>
<evidence type="ECO:0000313" key="3">
    <source>
        <dbReference type="Proteomes" id="UP000886998"/>
    </source>
</evidence>
<feature type="region of interest" description="Disordered" evidence="1">
    <location>
        <begin position="67"/>
        <end position="103"/>
    </location>
</feature>
<organism evidence="2 3">
    <name type="scientific">Trichonephila inaurata madagascariensis</name>
    <dbReference type="NCBI Taxonomy" id="2747483"/>
    <lineage>
        <taxon>Eukaryota</taxon>
        <taxon>Metazoa</taxon>
        <taxon>Ecdysozoa</taxon>
        <taxon>Arthropoda</taxon>
        <taxon>Chelicerata</taxon>
        <taxon>Arachnida</taxon>
        <taxon>Araneae</taxon>
        <taxon>Araneomorphae</taxon>
        <taxon>Entelegynae</taxon>
        <taxon>Araneoidea</taxon>
        <taxon>Nephilidae</taxon>
        <taxon>Trichonephila</taxon>
        <taxon>Trichonephila inaurata</taxon>
    </lineage>
</organism>
<proteinExistence type="predicted"/>
<dbReference type="AlphaFoldDB" id="A0A8X6IU23"/>
<keyword evidence="3" id="KW-1185">Reference proteome</keyword>
<dbReference type="Proteomes" id="UP000886998">
    <property type="component" value="Unassembled WGS sequence"/>
</dbReference>
<sequence length="163" mass="18381">MEGQKMIDMVTISSQEVILIAIILIEETTDLTDIQNPMDSALTDLKIGLAILQKDLMWRTEGDYLPQSKADSEDYSAEARHNASPVTDLSPGPRSYIPSNKRKERTNYYDSNRKYMMGKRKGISVTVPIQIPKGEGMGLILTKSTIIKIKMIKMLEDKIMTVK</sequence>
<protein>
    <submittedName>
        <fullName evidence="2">Uncharacterized protein</fullName>
    </submittedName>
</protein>
<dbReference type="EMBL" id="BMAV01027543">
    <property type="protein sequence ID" value="GFS60108.1"/>
    <property type="molecule type" value="Genomic_DNA"/>
</dbReference>
<accession>A0A8X6IU23</accession>
<evidence type="ECO:0000313" key="2">
    <source>
        <dbReference type="EMBL" id="GFS60108.1"/>
    </source>
</evidence>